<dbReference type="AlphaFoldDB" id="A0A2A4G957"/>
<dbReference type="RefSeq" id="WP_097440252.1">
    <property type="nucleotide sequence ID" value="NZ_KZ300476.1"/>
</dbReference>
<evidence type="ECO:0000313" key="2">
    <source>
        <dbReference type="EMBL" id="PCE64973.1"/>
    </source>
</evidence>
<keyword evidence="3" id="KW-1185">Reference proteome</keyword>
<dbReference type="Proteomes" id="UP000219559">
    <property type="component" value="Unassembled WGS sequence"/>
</dbReference>
<evidence type="ECO:0008006" key="4">
    <source>
        <dbReference type="Google" id="ProtNLM"/>
    </source>
</evidence>
<proteinExistence type="predicted"/>
<dbReference type="EMBL" id="NBWU01000002">
    <property type="protein sequence ID" value="PCE64973.1"/>
    <property type="molecule type" value="Genomic_DNA"/>
</dbReference>
<dbReference type="OrthoDB" id="1433784at2"/>
<feature type="chain" id="PRO_5013331422" description="Conjugal transfer protein" evidence="1">
    <location>
        <begin position="18"/>
        <end position="202"/>
    </location>
</feature>
<keyword evidence="1" id="KW-0732">Signal</keyword>
<feature type="signal peptide" evidence="1">
    <location>
        <begin position="1"/>
        <end position="17"/>
    </location>
</feature>
<evidence type="ECO:0000256" key="1">
    <source>
        <dbReference type="SAM" id="SignalP"/>
    </source>
</evidence>
<accession>A0A2A4G957</accession>
<name>A0A2A4G957_9FLAO</name>
<comment type="caution">
    <text evidence="2">The sequence shown here is derived from an EMBL/GenBank/DDBJ whole genome shotgun (WGS) entry which is preliminary data.</text>
</comment>
<reference evidence="2 3" key="1">
    <citation type="submission" date="2017-04" db="EMBL/GenBank/DDBJ databases">
        <title>A new member of the family Flavobacteriaceae isolated from ascidians.</title>
        <authorList>
            <person name="Chen L."/>
        </authorList>
    </citation>
    <scope>NUCLEOTIDE SEQUENCE [LARGE SCALE GENOMIC DNA]</scope>
    <source>
        <strain evidence="2 3">HQA918</strain>
    </source>
</reference>
<organism evidence="2 3">
    <name type="scientific">Sediminicola luteus</name>
    <dbReference type="NCBI Taxonomy" id="319238"/>
    <lineage>
        <taxon>Bacteria</taxon>
        <taxon>Pseudomonadati</taxon>
        <taxon>Bacteroidota</taxon>
        <taxon>Flavobacteriia</taxon>
        <taxon>Flavobacteriales</taxon>
        <taxon>Flavobacteriaceae</taxon>
        <taxon>Sediminicola</taxon>
    </lineage>
</organism>
<gene>
    <name evidence="2" type="ORF">B7P33_07385</name>
</gene>
<protein>
    <recommendedName>
        <fullName evidence="4">Conjugal transfer protein</fullName>
    </recommendedName>
</protein>
<evidence type="ECO:0000313" key="3">
    <source>
        <dbReference type="Proteomes" id="UP000219559"/>
    </source>
</evidence>
<sequence length="202" mass="22255">MKKTTLVLILCPILNFAQIPVTDVAANGQLGLLNTNILALQGQVSSLNGNMATLIQLMQKNVTATTSTSKDISQEISAKRTTASFVLGAPEMSQLITIKKKFLEAYNGVKKNLNDYNHLTEKEHHEAEQFLSEMVAMLSTQIAHAKTMASTPELIDSSARLNKLQNIVQKMEDILNSVIELNGKLAQRNEHRRAIQSIISVN</sequence>